<sequence>MLNVGDQAPAFSLEDQNGENVSLEHSKGKKVLIWFFPKASTPG</sequence>
<dbReference type="InterPro" id="IPR036249">
    <property type="entry name" value="Thioredoxin-like_sf"/>
</dbReference>
<dbReference type="Gene3D" id="3.40.30.10">
    <property type="entry name" value="Glutaredoxin"/>
    <property type="match status" value="1"/>
</dbReference>
<dbReference type="EMBL" id="UINC01193882">
    <property type="protein sequence ID" value="SVE09707.1"/>
    <property type="molecule type" value="Genomic_DNA"/>
</dbReference>
<accession>A0A383APE9</accession>
<dbReference type="SUPFAM" id="SSF52833">
    <property type="entry name" value="Thioredoxin-like"/>
    <property type="match status" value="1"/>
</dbReference>
<reference evidence="2" key="1">
    <citation type="submission" date="2018-05" db="EMBL/GenBank/DDBJ databases">
        <authorList>
            <person name="Lanie J.A."/>
            <person name="Ng W.-L."/>
            <person name="Kazmierczak K.M."/>
            <person name="Andrzejewski T.M."/>
            <person name="Davidsen T.M."/>
            <person name="Wayne K.J."/>
            <person name="Tettelin H."/>
            <person name="Glass J.I."/>
            <person name="Rusch D."/>
            <person name="Podicherti R."/>
            <person name="Tsui H.-C.T."/>
            <person name="Winkler M.E."/>
        </authorList>
    </citation>
    <scope>NUCLEOTIDE SEQUENCE</scope>
</reference>
<feature type="domain" description="Alkyl hydroperoxide reductase subunit C/ Thiol specific antioxidant" evidence="1">
    <location>
        <begin position="4"/>
        <end position="43"/>
    </location>
</feature>
<dbReference type="Pfam" id="PF00578">
    <property type="entry name" value="AhpC-TSA"/>
    <property type="match status" value="1"/>
</dbReference>
<gene>
    <name evidence="2" type="ORF">METZ01_LOCUS462561</name>
</gene>
<protein>
    <recommendedName>
        <fullName evidence="1">Alkyl hydroperoxide reductase subunit C/ Thiol specific antioxidant domain-containing protein</fullName>
    </recommendedName>
</protein>
<name>A0A383APE9_9ZZZZ</name>
<dbReference type="AlphaFoldDB" id="A0A383APE9"/>
<evidence type="ECO:0000313" key="2">
    <source>
        <dbReference type="EMBL" id="SVE09707.1"/>
    </source>
</evidence>
<dbReference type="InterPro" id="IPR000866">
    <property type="entry name" value="AhpC/TSA"/>
</dbReference>
<dbReference type="GO" id="GO:0016209">
    <property type="term" value="F:antioxidant activity"/>
    <property type="evidence" value="ECO:0007669"/>
    <property type="project" value="InterPro"/>
</dbReference>
<evidence type="ECO:0000259" key="1">
    <source>
        <dbReference type="Pfam" id="PF00578"/>
    </source>
</evidence>
<dbReference type="GO" id="GO:0016491">
    <property type="term" value="F:oxidoreductase activity"/>
    <property type="evidence" value="ECO:0007669"/>
    <property type="project" value="InterPro"/>
</dbReference>
<organism evidence="2">
    <name type="scientific">marine metagenome</name>
    <dbReference type="NCBI Taxonomy" id="408172"/>
    <lineage>
        <taxon>unclassified sequences</taxon>
        <taxon>metagenomes</taxon>
        <taxon>ecological metagenomes</taxon>
    </lineage>
</organism>
<proteinExistence type="predicted"/>